<name>A0A1J9S0J8_9PEZI</name>
<dbReference type="RefSeq" id="XP_020130371.1">
    <property type="nucleotide sequence ID" value="XM_020273351.1"/>
</dbReference>
<sequence>MKFFAAAAILATSVAATRTIVVTDTTIRDNAGLQSVSFTALGIKCSAEGAALGARQIACPGLDYSWHAAGSNSEYTLTFFAGTNTDAAQADGKVPVNCRAGGNGANDNVCQQTGDFAVTL</sequence>
<dbReference type="GO" id="GO:0005576">
    <property type="term" value="C:extracellular region"/>
    <property type="evidence" value="ECO:0007669"/>
    <property type="project" value="UniProtKB-SubCell"/>
</dbReference>
<dbReference type="PROSITE" id="PS51895">
    <property type="entry name" value="AA1"/>
    <property type="match status" value="1"/>
</dbReference>
<evidence type="ECO:0000259" key="7">
    <source>
        <dbReference type="PROSITE" id="PS51895"/>
    </source>
</evidence>
<dbReference type="OrthoDB" id="3928926at2759"/>
<dbReference type="Proteomes" id="UP000183809">
    <property type="component" value="Unassembled WGS sequence"/>
</dbReference>
<dbReference type="GeneID" id="31013611"/>
<evidence type="ECO:0000313" key="8">
    <source>
        <dbReference type="EMBL" id="OJD34111.1"/>
    </source>
</evidence>
<evidence type="ECO:0000256" key="6">
    <source>
        <dbReference type="SAM" id="SignalP"/>
    </source>
</evidence>
<evidence type="ECO:0000313" key="9">
    <source>
        <dbReference type="Proteomes" id="UP000183809"/>
    </source>
</evidence>
<dbReference type="InterPro" id="IPR032382">
    <property type="entry name" value="AltA1"/>
</dbReference>
<evidence type="ECO:0000256" key="1">
    <source>
        <dbReference type="ARBA" id="ARBA00004613"/>
    </source>
</evidence>
<feature type="chain" id="PRO_5012678970" evidence="6">
    <location>
        <begin position="17"/>
        <end position="120"/>
    </location>
</feature>
<dbReference type="AlphaFoldDB" id="A0A1J9S0J8"/>
<evidence type="ECO:0000256" key="3">
    <source>
        <dbReference type="ARBA" id="ARBA00022729"/>
    </source>
</evidence>
<comment type="caution">
    <text evidence="5">Lacks conserved residue(s) required for the propagation of feature annotation.</text>
</comment>
<feature type="domain" description="AA1-like" evidence="7">
    <location>
        <begin position="15"/>
        <end position="120"/>
    </location>
</feature>
<feature type="signal peptide" evidence="6">
    <location>
        <begin position="1"/>
        <end position="16"/>
    </location>
</feature>
<proteinExistence type="predicted"/>
<dbReference type="Gene3D" id="2.40.350.20">
    <property type="match status" value="1"/>
</dbReference>
<keyword evidence="9" id="KW-1185">Reference proteome</keyword>
<evidence type="ECO:0000256" key="2">
    <source>
        <dbReference type="ARBA" id="ARBA00022525"/>
    </source>
</evidence>
<comment type="subcellular location">
    <subcellularLocation>
        <location evidence="1">Secreted</location>
    </subcellularLocation>
</comment>
<evidence type="ECO:0000256" key="4">
    <source>
        <dbReference type="ARBA" id="ARBA00023157"/>
    </source>
</evidence>
<accession>A0A1J9S0J8</accession>
<keyword evidence="4 5" id="KW-1015">Disulfide bond</keyword>
<gene>
    <name evidence="8" type="ORF">BKCO1_2500097</name>
</gene>
<organism evidence="8 9">
    <name type="scientific">Diplodia corticola</name>
    <dbReference type="NCBI Taxonomy" id="236234"/>
    <lineage>
        <taxon>Eukaryota</taxon>
        <taxon>Fungi</taxon>
        <taxon>Dikarya</taxon>
        <taxon>Ascomycota</taxon>
        <taxon>Pezizomycotina</taxon>
        <taxon>Dothideomycetes</taxon>
        <taxon>Dothideomycetes incertae sedis</taxon>
        <taxon>Botryosphaeriales</taxon>
        <taxon>Botryosphaeriaceae</taxon>
        <taxon>Diplodia</taxon>
    </lineage>
</organism>
<keyword evidence="3 6" id="KW-0732">Signal</keyword>
<comment type="caution">
    <text evidence="8">The sequence shown here is derived from an EMBL/GenBank/DDBJ whole genome shotgun (WGS) entry which is preliminary data.</text>
</comment>
<reference evidence="8 9" key="1">
    <citation type="submission" date="2016-10" db="EMBL/GenBank/DDBJ databases">
        <title>Proteomics and genomics reveal pathogen-plant mechanisms compatible with a hemibiotrophic lifestyle of Diplodia corticola.</title>
        <authorList>
            <person name="Fernandes I."/>
            <person name="De Jonge R."/>
            <person name="Van De Peer Y."/>
            <person name="Devreese B."/>
            <person name="Alves A."/>
            <person name="Esteves A.C."/>
        </authorList>
    </citation>
    <scope>NUCLEOTIDE SEQUENCE [LARGE SCALE GENOMIC DNA]</scope>
    <source>
        <strain evidence="8 9">CBS 112549</strain>
    </source>
</reference>
<feature type="disulfide bond" evidence="5">
    <location>
        <begin position="98"/>
        <end position="110"/>
    </location>
</feature>
<evidence type="ECO:0000256" key="5">
    <source>
        <dbReference type="PROSITE-ProRule" id="PRU01243"/>
    </source>
</evidence>
<keyword evidence="2" id="KW-0964">Secreted</keyword>
<dbReference type="EMBL" id="MNUE01000025">
    <property type="protein sequence ID" value="OJD34111.1"/>
    <property type="molecule type" value="Genomic_DNA"/>
</dbReference>
<protein>
    <submittedName>
        <fullName evidence="8">Major allergen alt</fullName>
    </submittedName>
</protein>